<accession>A0A2S4NAQ6</accession>
<proteinExistence type="predicted"/>
<dbReference type="AlphaFoldDB" id="A0A2S4NAQ6"/>
<dbReference type="EMBL" id="PQNY01000002">
    <property type="protein sequence ID" value="POS02777.1"/>
    <property type="molecule type" value="Genomic_DNA"/>
</dbReference>
<evidence type="ECO:0000313" key="2">
    <source>
        <dbReference type="Proteomes" id="UP000237056"/>
    </source>
</evidence>
<sequence>MKKRLELKEFISNSTDDILKEYTEKLYENLKIANQEAVVCN</sequence>
<gene>
    <name evidence="1" type="ORF">Q361_10290</name>
</gene>
<organism evidence="1 2">
    <name type="scientific">Flavobacterium croceum DSM 17960</name>
    <dbReference type="NCBI Taxonomy" id="1121886"/>
    <lineage>
        <taxon>Bacteria</taxon>
        <taxon>Pseudomonadati</taxon>
        <taxon>Bacteroidota</taxon>
        <taxon>Flavobacteriia</taxon>
        <taxon>Flavobacteriales</taxon>
        <taxon>Flavobacteriaceae</taxon>
        <taxon>Flavobacterium</taxon>
    </lineage>
</organism>
<dbReference type="Proteomes" id="UP000237056">
    <property type="component" value="Unassembled WGS sequence"/>
</dbReference>
<dbReference type="RefSeq" id="WP_262496224.1">
    <property type="nucleotide sequence ID" value="NZ_PQNY01000002.1"/>
</dbReference>
<comment type="caution">
    <text evidence="1">The sequence shown here is derived from an EMBL/GenBank/DDBJ whole genome shotgun (WGS) entry which is preliminary data.</text>
</comment>
<name>A0A2S4NAQ6_9FLAO</name>
<protein>
    <submittedName>
        <fullName evidence="1">Uncharacterized protein</fullName>
    </submittedName>
</protein>
<keyword evidence="2" id="KW-1185">Reference proteome</keyword>
<evidence type="ECO:0000313" key="1">
    <source>
        <dbReference type="EMBL" id="POS02777.1"/>
    </source>
</evidence>
<reference evidence="1 2" key="1">
    <citation type="submission" date="2018-01" db="EMBL/GenBank/DDBJ databases">
        <title>Genomic Encyclopedia of Type Strains, Phase I: the one thousand microbial genomes (KMG-I) project.</title>
        <authorList>
            <person name="Goeker M."/>
        </authorList>
    </citation>
    <scope>NUCLEOTIDE SEQUENCE [LARGE SCALE GENOMIC DNA]</scope>
    <source>
        <strain evidence="1 2">DSM 17960</strain>
    </source>
</reference>